<dbReference type="GO" id="GO:0016301">
    <property type="term" value="F:kinase activity"/>
    <property type="evidence" value="ECO:0007669"/>
    <property type="project" value="UniProtKB-KW"/>
</dbReference>
<evidence type="ECO:0000313" key="3">
    <source>
        <dbReference type="Proteomes" id="UP000250235"/>
    </source>
</evidence>
<organism evidence="2 3">
    <name type="scientific">Dorcoceras hygrometricum</name>
    <dbReference type="NCBI Taxonomy" id="472368"/>
    <lineage>
        <taxon>Eukaryota</taxon>
        <taxon>Viridiplantae</taxon>
        <taxon>Streptophyta</taxon>
        <taxon>Embryophyta</taxon>
        <taxon>Tracheophyta</taxon>
        <taxon>Spermatophyta</taxon>
        <taxon>Magnoliopsida</taxon>
        <taxon>eudicotyledons</taxon>
        <taxon>Gunneridae</taxon>
        <taxon>Pentapetalae</taxon>
        <taxon>asterids</taxon>
        <taxon>lamiids</taxon>
        <taxon>Lamiales</taxon>
        <taxon>Gesneriaceae</taxon>
        <taxon>Didymocarpoideae</taxon>
        <taxon>Trichosporeae</taxon>
        <taxon>Loxocarpinae</taxon>
        <taxon>Dorcoceras</taxon>
    </lineage>
</organism>
<sequence>MAKITDGQQRNAEVFQTTGNTKLVYQFDARAVQEQFRDQAQRRFGEVQNGSRANQVQRTSAVFKCRCIDKRSDQVQFYVKNWLNQPVKKKGVIADDLDEMSEWTKRTSKHTVTLDEKNRVKLLLTKAQLVPSILKFYLNRSHQARQFQPALYCYLAGHVQHSRDFPGAQIQKLTRTGERSTRLSRKHTNSQLLRVPSPTSNRASYLVSIERATQYELIATGLASNNGGKRRQFAGEGFE</sequence>
<protein>
    <submittedName>
        <fullName evidence="2">MAP KINASE 9 family protein</fullName>
    </submittedName>
</protein>
<dbReference type="AlphaFoldDB" id="A0A2Z7BTF5"/>
<dbReference type="EMBL" id="KV002480">
    <property type="protein sequence ID" value="KZV37841.1"/>
    <property type="molecule type" value="Genomic_DNA"/>
</dbReference>
<keyword evidence="3" id="KW-1185">Reference proteome</keyword>
<gene>
    <name evidence="2" type="ORF">F511_10871</name>
</gene>
<dbReference type="Proteomes" id="UP000250235">
    <property type="component" value="Unassembled WGS sequence"/>
</dbReference>
<keyword evidence="2" id="KW-0418">Kinase</keyword>
<accession>A0A2Z7BTF5</accession>
<name>A0A2Z7BTF5_9LAMI</name>
<evidence type="ECO:0000313" key="2">
    <source>
        <dbReference type="EMBL" id="KZV37841.1"/>
    </source>
</evidence>
<proteinExistence type="predicted"/>
<evidence type="ECO:0000256" key="1">
    <source>
        <dbReference type="SAM" id="MobiDB-lite"/>
    </source>
</evidence>
<reference evidence="2 3" key="1">
    <citation type="journal article" date="2015" name="Proc. Natl. Acad. Sci. U.S.A.">
        <title>The resurrection genome of Boea hygrometrica: A blueprint for survival of dehydration.</title>
        <authorList>
            <person name="Xiao L."/>
            <person name="Yang G."/>
            <person name="Zhang L."/>
            <person name="Yang X."/>
            <person name="Zhao S."/>
            <person name="Ji Z."/>
            <person name="Zhou Q."/>
            <person name="Hu M."/>
            <person name="Wang Y."/>
            <person name="Chen M."/>
            <person name="Xu Y."/>
            <person name="Jin H."/>
            <person name="Xiao X."/>
            <person name="Hu G."/>
            <person name="Bao F."/>
            <person name="Hu Y."/>
            <person name="Wan P."/>
            <person name="Li L."/>
            <person name="Deng X."/>
            <person name="Kuang T."/>
            <person name="Xiang C."/>
            <person name="Zhu J.K."/>
            <person name="Oliver M.J."/>
            <person name="He Y."/>
        </authorList>
    </citation>
    <scope>NUCLEOTIDE SEQUENCE [LARGE SCALE GENOMIC DNA]</scope>
    <source>
        <strain evidence="3">cv. XS01</strain>
    </source>
</reference>
<keyword evidence="2" id="KW-0808">Transferase</keyword>
<feature type="region of interest" description="Disordered" evidence="1">
    <location>
        <begin position="174"/>
        <end position="197"/>
    </location>
</feature>